<dbReference type="STRING" id="1122195.SAMN02745164_01862"/>
<keyword evidence="1 2" id="KW-0129">CBS domain</keyword>
<dbReference type="InterPro" id="IPR003594">
    <property type="entry name" value="HATPase_dom"/>
</dbReference>
<dbReference type="Gene3D" id="3.10.580.10">
    <property type="entry name" value="CBS-domain"/>
    <property type="match status" value="2"/>
</dbReference>
<evidence type="ECO:0000313" key="4">
    <source>
        <dbReference type="EMBL" id="SHF13763.1"/>
    </source>
</evidence>
<dbReference type="SUPFAM" id="SSF54631">
    <property type="entry name" value="CBS-domain pair"/>
    <property type="match status" value="1"/>
</dbReference>
<reference evidence="4" key="1">
    <citation type="submission" date="2016-11" db="EMBL/GenBank/DDBJ databases">
        <authorList>
            <person name="Varghese N."/>
            <person name="Submissions S."/>
        </authorList>
    </citation>
    <scope>NUCLEOTIDE SEQUENCE [LARGE SCALE GENOMIC DNA]</scope>
    <source>
        <strain evidence="4">DSM 16785</strain>
    </source>
</reference>
<gene>
    <name evidence="4" type="ORF">SAMN02745164_01862</name>
</gene>
<dbReference type="PANTHER" id="PTHR43080:SF2">
    <property type="entry name" value="CBS DOMAIN-CONTAINING PROTEIN"/>
    <property type="match status" value="1"/>
</dbReference>
<dbReference type="SMART" id="SM00116">
    <property type="entry name" value="CBS"/>
    <property type="match status" value="2"/>
</dbReference>
<dbReference type="PANTHER" id="PTHR43080">
    <property type="entry name" value="CBS DOMAIN-CONTAINING PROTEIN CBSX3, MITOCHONDRIAL"/>
    <property type="match status" value="1"/>
</dbReference>
<dbReference type="Proteomes" id="UP000184334">
    <property type="component" value="Unassembled WGS sequence"/>
</dbReference>
<dbReference type="Gene3D" id="3.30.565.10">
    <property type="entry name" value="Histidine kinase-like ATPase, C-terminal domain"/>
    <property type="match status" value="1"/>
</dbReference>
<name>A0A1M4Z6Q7_MARH1</name>
<evidence type="ECO:0000256" key="1">
    <source>
        <dbReference type="ARBA" id="ARBA00023122"/>
    </source>
</evidence>
<protein>
    <submittedName>
        <fullName evidence="4">Predicted transcriptional regulator, contains C-terminal CBS domains</fullName>
    </submittedName>
</protein>
<feature type="domain" description="CBS" evidence="3">
    <location>
        <begin position="88"/>
        <end position="144"/>
    </location>
</feature>
<evidence type="ECO:0000256" key="2">
    <source>
        <dbReference type="PROSITE-ProRule" id="PRU00703"/>
    </source>
</evidence>
<dbReference type="InterPro" id="IPR000644">
    <property type="entry name" value="CBS_dom"/>
</dbReference>
<feature type="domain" description="CBS" evidence="3">
    <location>
        <begin position="25"/>
        <end position="82"/>
    </location>
</feature>
<dbReference type="RefSeq" id="WP_072865681.1">
    <property type="nucleotide sequence ID" value="NZ_FQUI01000038.1"/>
</dbReference>
<dbReference type="Pfam" id="PF00571">
    <property type="entry name" value="CBS"/>
    <property type="match status" value="2"/>
</dbReference>
<accession>A0A1M4Z6Q7</accession>
<dbReference type="InterPro" id="IPR046342">
    <property type="entry name" value="CBS_dom_sf"/>
</dbReference>
<dbReference type="EMBL" id="FQUI01000038">
    <property type="protein sequence ID" value="SHF13763.1"/>
    <property type="molecule type" value="Genomic_DNA"/>
</dbReference>
<evidence type="ECO:0000313" key="5">
    <source>
        <dbReference type="Proteomes" id="UP000184334"/>
    </source>
</evidence>
<dbReference type="InterPro" id="IPR036890">
    <property type="entry name" value="HATPase_C_sf"/>
</dbReference>
<sequence>MKDKQNKLLSTLLRMFSHTKIGEIMTSPVIVVTSETSIKQVKNIMKIKKISGLPVVKKGLKLIGIISIEDIIKVLEKGRLEEPVSKWMTTEVKSLNEENTLSDFIDFSQKYNFGRYPIVNNENKVVGIVTKYDVISWLFEKLGTIYVHDERRKKVLDQEEYMSRLTGEILDNKKILFHFEIDYNNIQKIGFGATKLKSFLKKKKIDEKLVRKVSIATYEAEANVVIHSESYGEIFCWDFEDSIRLLIKDYGKGIENVEIAMQEGFSTASDEVRAQGFGAGMGLPNMKRFSDKMTIISEVGKGVIIEMLFYK</sequence>
<evidence type="ECO:0000259" key="3">
    <source>
        <dbReference type="PROSITE" id="PS51371"/>
    </source>
</evidence>
<organism evidence="4 5">
    <name type="scientific">Marinitoga hydrogenitolerans (strain DSM 16785 / JCM 12826 / AT1271)</name>
    <dbReference type="NCBI Taxonomy" id="1122195"/>
    <lineage>
        <taxon>Bacteria</taxon>
        <taxon>Thermotogati</taxon>
        <taxon>Thermotogota</taxon>
        <taxon>Thermotogae</taxon>
        <taxon>Petrotogales</taxon>
        <taxon>Petrotogaceae</taxon>
        <taxon>Marinitoga</taxon>
    </lineage>
</organism>
<dbReference type="InterPro" id="IPR051257">
    <property type="entry name" value="Diverse_CBS-Domain"/>
</dbReference>
<dbReference type="AlphaFoldDB" id="A0A1M4Z6Q7"/>
<keyword evidence="5" id="KW-1185">Reference proteome</keyword>
<dbReference type="SUPFAM" id="SSF55874">
    <property type="entry name" value="ATPase domain of HSP90 chaperone/DNA topoisomerase II/histidine kinase"/>
    <property type="match status" value="1"/>
</dbReference>
<dbReference type="PROSITE" id="PS51371">
    <property type="entry name" value="CBS"/>
    <property type="match status" value="2"/>
</dbReference>
<comment type="caution">
    <text evidence="4">The sequence shown here is derived from an EMBL/GenBank/DDBJ whole genome shotgun (WGS) entry which is preliminary data.</text>
</comment>
<dbReference type="Pfam" id="PF13581">
    <property type="entry name" value="HATPase_c_2"/>
    <property type="match status" value="1"/>
</dbReference>
<dbReference type="OrthoDB" id="9797578at2"/>
<proteinExistence type="predicted"/>